<dbReference type="SUPFAM" id="SSF54236">
    <property type="entry name" value="Ubiquitin-like"/>
    <property type="match status" value="1"/>
</dbReference>
<dbReference type="PROSITE" id="PS50200">
    <property type="entry name" value="RA"/>
    <property type="match status" value="1"/>
</dbReference>
<dbReference type="AlphaFoldDB" id="A0ABD3TZU8"/>
<feature type="domain" description="Ras-associating" evidence="1">
    <location>
        <begin position="1"/>
        <end position="88"/>
    </location>
</feature>
<evidence type="ECO:0000313" key="3">
    <source>
        <dbReference type="Proteomes" id="UP001634394"/>
    </source>
</evidence>
<name>A0ABD3TZU8_SINWO</name>
<dbReference type="PANTHER" id="PTHR15286">
    <property type="entry name" value="RAS-ASSOCIATING DOMAIN CONTAINING PROTEIN"/>
    <property type="match status" value="1"/>
</dbReference>
<dbReference type="InterPro" id="IPR033593">
    <property type="entry name" value="N-RASSF"/>
</dbReference>
<gene>
    <name evidence="2" type="ORF">ACJMK2_020687</name>
</gene>
<dbReference type="SMART" id="SM00314">
    <property type="entry name" value="RA"/>
    <property type="match status" value="1"/>
</dbReference>
<proteinExistence type="predicted"/>
<comment type="caution">
    <text evidence="2">The sequence shown here is derived from an EMBL/GenBank/DDBJ whole genome shotgun (WGS) entry which is preliminary data.</text>
</comment>
<dbReference type="PANTHER" id="PTHR15286:SF1">
    <property type="entry name" value="FI07216P"/>
    <property type="match status" value="1"/>
</dbReference>
<dbReference type="InterPro" id="IPR000159">
    <property type="entry name" value="RA_dom"/>
</dbReference>
<evidence type="ECO:0000259" key="1">
    <source>
        <dbReference type="PROSITE" id="PS50200"/>
    </source>
</evidence>
<sequence>MATITIIYNSDARRVSGITRTTTCDDVINVLLRNTGSHEKENAFSFAIFESVGGIERLLPRNTRLLQLQNSWGHEIENVKFVLRKSQCHGLVPKISIAKRKRLYEKRNPVSQSVDGSRHCPNICSSVSERKERARLLQQFTQIQKKKIQKNKDKITGLDKGLNKFRLGFRFKKFTHAKTKSVKDETFEVDSMDEFLANVDEDNMEDLLNFCDKVAGQELSRLTSDAGCSDKQSDVSTKVNNTEEDCSVDILEEKLKEVQHALHKFPHSTRTIQKSGFDNTMEADVLQNKIISRQKTCHSLINNIVSLDGSSKTQAKSATPGVHIIPMHSTPICGRAMPRTSRVGDDRHRIPRDLNKCLPTGRTGKNFLVQKCLKQQASPAKNLVVNEEYPTRDNIGSDTYTVTSKIIKTPKFNTLQERCKFYWDMGCNSDSDSDSGGSNASCDHDFRFMDSLPFSPTHSGAEHSLMSNHAVFSYFESPSIIEPSTRSFDRSINCGKQLVDYSIGSEDSYDGTTVTVSNLPGRSCNRNKAKYQTYLDSDTGLGGEGNISCKIYLV</sequence>
<dbReference type="Gene3D" id="3.10.20.90">
    <property type="entry name" value="Phosphatidylinositol 3-kinase Catalytic Subunit, Chain A, domain 1"/>
    <property type="match status" value="1"/>
</dbReference>
<protein>
    <recommendedName>
        <fullName evidence="1">Ras-associating domain-containing protein</fullName>
    </recommendedName>
</protein>
<evidence type="ECO:0000313" key="2">
    <source>
        <dbReference type="EMBL" id="KAL3842699.1"/>
    </source>
</evidence>
<dbReference type="Pfam" id="PF00788">
    <property type="entry name" value="RA"/>
    <property type="match status" value="1"/>
</dbReference>
<reference evidence="2 3" key="1">
    <citation type="submission" date="2024-11" db="EMBL/GenBank/DDBJ databases">
        <title>Chromosome-level genome assembly of the freshwater bivalve Anodonta woodiana.</title>
        <authorList>
            <person name="Chen X."/>
        </authorList>
    </citation>
    <scope>NUCLEOTIDE SEQUENCE [LARGE SCALE GENOMIC DNA]</scope>
    <source>
        <strain evidence="2">MN2024</strain>
        <tissue evidence="2">Gills</tissue>
    </source>
</reference>
<dbReference type="InterPro" id="IPR029071">
    <property type="entry name" value="Ubiquitin-like_domsf"/>
</dbReference>
<dbReference type="Proteomes" id="UP001634394">
    <property type="component" value="Unassembled WGS sequence"/>
</dbReference>
<accession>A0ABD3TZU8</accession>
<organism evidence="2 3">
    <name type="scientific">Sinanodonta woodiana</name>
    <name type="common">Chinese pond mussel</name>
    <name type="synonym">Anodonta woodiana</name>
    <dbReference type="NCBI Taxonomy" id="1069815"/>
    <lineage>
        <taxon>Eukaryota</taxon>
        <taxon>Metazoa</taxon>
        <taxon>Spiralia</taxon>
        <taxon>Lophotrochozoa</taxon>
        <taxon>Mollusca</taxon>
        <taxon>Bivalvia</taxon>
        <taxon>Autobranchia</taxon>
        <taxon>Heteroconchia</taxon>
        <taxon>Palaeoheterodonta</taxon>
        <taxon>Unionida</taxon>
        <taxon>Unionoidea</taxon>
        <taxon>Unionidae</taxon>
        <taxon>Unioninae</taxon>
        <taxon>Sinanodonta</taxon>
    </lineage>
</organism>
<keyword evidence="3" id="KW-1185">Reference proteome</keyword>
<dbReference type="EMBL" id="JBJQND010000017">
    <property type="protein sequence ID" value="KAL3842699.1"/>
    <property type="molecule type" value="Genomic_DNA"/>
</dbReference>